<dbReference type="WBParaSite" id="jg13258">
    <property type="protein sequence ID" value="jg13258"/>
    <property type="gene ID" value="jg13258"/>
</dbReference>
<name>A0A915CXQ2_9BILA</name>
<dbReference type="PANTHER" id="PTHR11482">
    <property type="entry name" value="ARGININE/DIAMINOPIMELATE/ORNITHINE DECARBOXYLASE"/>
    <property type="match status" value="1"/>
</dbReference>
<dbReference type="InterPro" id="IPR009006">
    <property type="entry name" value="Ala_racemase/Decarboxylase_C"/>
</dbReference>
<evidence type="ECO:0000259" key="2">
    <source>
        <dbReference type="Pfam" id="PF00278"/>
    </source>
</evidence>
<sequence>MLGEVEAKIHKPKRMIHLANDTDANDNSSQSLQFARQIAALKNVQSYSEPFYVMDMAKVNDLIEQCDAVLLKLLANNRYVGFNCMNNQNLDDALELVSSDRILYSNPLWTRAALKQAAAKDVQLLTFESSRDLDRIMLNHPTAELLLHICVNHQSQDTNALMGCEVKAASELLQLAASSGANVVGVSFNLGSGDVTPALYSTAILAAAKLFELGSALGLSMTVLNIGCGFSSLDKSFEKTCAFINDSLDYYFPLDSFPQLRIMATPGRFFAGAVFSLVTNIVERRLVDLSNITNDDFDTGRDAFIYQTNEGYYGGFGCRVNANIDPECVPLFDHYLDNFSAEHVYGSVIGPTFESHDVVQPICRFRPLSTGDWLLWNNMGAYSLNNEELWVMTMTMPLLWSSILHRKASGNEWTPAKIISIWPVCLLLVPLALNSPMMMAALQWKRMALCYLIKLISISWMSAMRTTSRNF</sequence>
<dbReference type="InterPro" id="IPR022644">
    <property type="entry name" value="De-COase2_N"/>
</dbReference>
<dbReference type="InterPro" id="IPR029066">
    <property type="entry name" value="PLP-binding_barrel"/>
</dbReference>
<dbReference type="Pfam" id="PF00278">
    <property type="entry name" value="Orn_DAP_Arg_deC"/>
    <property type="match status" value="1"/>
</dbReference>
<protein>
    <submittedName>
        <fullName evidence="5">Ornithine decarboxylase</fullName>
    </submittedName>
</protein>
<dbReference type="PANTHER" id="PTHR11482:SF56">
    <property type="entry name" value="ANTIZYME INHIBITOR 1"/>
    <property type="match status" value="1"/>
</dbReference>
<dbReference type="GO" id="GO:0006596">
    <property type="term" value="P:polyamine biosynthetic process"/>
    <property type="evidence" value="ECO:0007669"/>
    <property type="project" value="InterPro"/>
</dbReference>
<dbReference type="PRINTS" id="PR01179">
    <property type="entry name" value="ODADCRBXLASE"/>
</dbReference>
<comment type="similarity">
    <text evidence="1">Belongs to the Orn/Lys/Arg decarboxylase class-II family.</text>
</comment>
<evidence type="ECO:0000259" key="3">
    <source>
        <dbReference type="Pfam" id="PF02784"/>
    </source>
</evidence>
<dbReference type="PRINTS" id="PR01182">
    <property type="entry name" value="ORNDCRBXLASE"/>
</dbReference>
<dbReference type="InterPro" id="IPR002433">
    <property type="entry name" value="Orn_de-COase"/>
</dbReference>
<dbReference type="InterPro" id="IPR022643">
    <property type="entry name" value="De-COase2_C"/>
</dbReference>
<dbReference type="Gene3D" id="3.20.20.10">
    <property type="entry name" value="Alanine racemase"/>
    <property type="match status" value="1"/>
</dbReference>
<dbReference type="Pfam" id="PF02784">
    <property type="entry name" value="Orn_Arg_deC_N"/>
    <property type="match status" value="1"/>
</dbReference>
<evidence type="ECO:0000256" key="1">
    <source>
        <dbReference type="RuleBase" id="RU003737"/>
    </source>
</evidence>
<dbReference type="SUPFAM" id="SSF51419">
    <property type="entry name" value="PLP-binding barrel"/>
    <property type="match status" value="1"/>
</dbReference>
<accession>A0A915CXQ2</accession>
<dbReference type="Gene3D" id="2.40.37.10">
    <property type="entry name" value="Lyase, Ornithine Decarboxylase, Chain A, domain 1"/>
    <property type="match status" value="1"/>
</dbReference>
<feature type="domain" description="Orn/DAP/Arg decarboxylase 2 C-terminal" evidence="2">
    <location>
        <begin position="51"/>
        <end position="380"/>
    </location>
</feature>
<dbReference type="Proteomes" id="UP000887574">
    <property type="component" value="Unplaced"/>
</dbReference>
<evidence type="ECO:0000313" key="4">
    <source>
        <dbReference type="Proteomes" id="UP000887574"/>
    </source>
</evidence>
<keyword evidence="4" id="KW-1185">Reference proteome</keyword>
<proteinExistence type="inferred from homology"/>
<dbReference type="InterPro" id="IPR000183">
    <property type="entry name" value="Orn/DAP/Arg_de-COase"/>
</dbReference>
<dbReference type="AlphaFoldDB" id="A0A915CXQ2"/>
<dbReference type="SUPFAM" id="SSF50621">
    <property type="entry name" value="Alanine racemase C-terminal domain-like"/>
    <property type="match status" value="1"/>
</dbReference>
<organism evidence="4 5">
    <name type="scientific">Ditylenchus dipsaci</name>
    <dbReference type="NCBI Taxonomy" id="166011"/>
    <lineage>
        <taxon>Eukaryota</taxon>
        <taxon>Metazoa</taxon>
        <taxon>Ecdysozoa</taxon>
        <taxon>Nematoda</taxon>
        <taxon>Chromadorea</taxon>
        <taxon>Rhabditida</taxon>
        <taxon>Tylenchina</taxon>
        <taxon>Tylenchomorpha</taxon>
        <taxon>Sphaerularioidea</taxon>
        <taxon>Anguinidae</taxon>
        <taxon>Anguininae</taxon>
        <taxon>Ditylenchus</taxon>
    </lineage>
</organism>
<dbReference type="GO" id="GO:0003824">
    <property type="term" value="F:catalytic activity"/>
    <property type="evidence" value="ECO:0007669"/>
    <property type="project" value="InterPro"/>
</dbReference>
<feature type="domain" description="Orn/DAP/Arg decarboxylase 2 N-terminal" evidence="3">
    <location>
        <begin position="67"/>
        <end position="271"/>
    </location>
</feature>
<reference evidence="5" key="1">
    <citation type="submission" date="2022-11" db="UniProtKB">
        <authorList>
            <consortium name="WormBaseParasite"/>
        </authorList>
    </citation>
    <scope>IDENTIFICATION</scope>
</reference>
<evidence type="ECO:0000313" key="5">
    <source>
        <dbReference type="WBParaSite" id="jg13258"/>
    </source>
</evidence>